<reference evidence="3" key="1">
    <citation type="submission" date="2016-11" db="EMBL/GenBank/DDBJ databases">
        <authorList>
            <person name="Varghese N."/>
            <person name="Submissions S."/>
        </authorList>
    </citation>
    <scope>NUCLEOTIDE SEQUENCE [LARGE SCALE GENOMIC DNA]</scope>
    <source>
        <strain evidence="3">DSM 3071</strain>
    </source>
</reference>
<dbReference type="Pfam" id="PF20020">
    <property type="entry name" value="DUF6431"/>
    <property type="match status" value="1"/>
</dbReference>
<feature type="non-terminal residue" evidence="2">
    <location>
        <position position="1"/>
    </location>
</feature>
<protein>
    <recommendedName>
        <fullName evidence="1">DUF6431 domain-containing protein</fullName>
    </recommendedName>
</protein>
<dbReference type="InterPro" id="IPR045536">
    <property type="entry name" value="DUF6431"/>
</dbReference>
<dbReference type="AlphaFoldDB" id="A0A1M6GXS5"/>
<proteinExistence type="predicted"/>
<keyword evidence="3" id="KW-1185">Reference proteome</keyword>
<evidence type="ECO:0000259" key="1">
    <source>
        <dbReference type="Pfam" id="PF20020"/>
    </source>
</evidence>
<evidence type="ECO:0000313" key="2">
    <source>
        <dbReference type="EMBL" id="SHJ14753.1"/>
    </source>
</evidence>
<accession>A0A1M6GXS5</accession>
<feature type="domain" description="DUF6431" evidence="1">
    <location>
        <begin position="2"/>
        <end position="47"/>
    </location>
</feature>
<gene>
    <name evidence="2" type="ORF">SAMN02745229_04150</name>
</gene>
<dbReference type="EMBL" id="FQXK01000083">
    <property type="protein sequence ID" value="SHJ14753.1"/>
    <property type="molecule type" value="Genomic_DNA"/>
</dbReference>
<dbReference type="RefSeq" id="WP_167562773.1">
    <property type="nucleotide sequence ID" value="NZ_FQXK01000083.1"/>
</dbReference>
<name>A0A1M6GXS5_BUTFI</name>
<sequence length="115" mass="13668">FHTELPDCLVPYKHYDSEIITGVIDGIVTSDDEDSEDYPCEETMKRWILWYKENKERAEGYLRNTIYRLLDNRDDFLISGVSLLSTFKKIEVKPHWLGYIIRTIYNSGNYLVPVW</sequence>
<dbReference type="Proteomes" id="UP000184278">
    <property type="component" value="Unassembled WGS sequence"/>
</dbReference>
<organism evidence="2 3">
    <name type="scientific">Butyrivibrio fibrisolvens DSM 3071</name>
    <dbReference type="NCBI Taxonomy" id="1121131"/>
    <lineage>
        <taxon>Bacteria</taxon>
        <taxon>Bacillati</taxon>
        <taxon>Bacillota</taxon>
        <taxon>Clostridia</taxon>
        <taxon>Lachnospirales</taxon>
        <taxon>Lachnospiraceae</taxon>
        <taxon>Butyrivibrio</taxon>
    </lineage>
</organism>
<evidence type="ECO:0000313" key="3">
    <source>
        <dbReference type="Proteomes" id="UP000184278"/>
    </source>
</evidence>